<dbReference type="GO" id="GO:0016339">
    <property type="term" value="P:calcium-dependent cell-cell adhesion via plasma membrane cell adhesion molecules"/>
    <property type="evidence" value="ECO:0000318"/>
    <property type="project" value="GO_Central"/>
</dbReference>
<reference evidence="9" key="2">
    <citation type="submission" date="2025-08" db="UniProtKB">
        <authorList>
            <consortium name="Ensembl"/>
        </authorList>
    </citation>
    <scope>IDENTIFICATION</scope>
</reference>
<feature type="domain" description="Cadherin" evidence="8">
    <location>
        <begin position="316"/>
        <end position="425"/>
    </location>
</feature>
<dbReference type="GO" id="GO:0045296">
    <property type="term" value="F:cadherin binding"/>
    <property type="evidence" value="ECO:0000318"/>
    <property type="project" value="GO_Central"/>
</dbReference>
<dbReference type="SUPFAM" id="SSF49313">
    <property type="entry name" value="Cadherin-like"/>
    <property type="match status" value="3"/>
</dbReference>
<comment type="subcellular location">
    <subcellularLocation>
        <location evidence="1">Membrane</location>
    </subcellularLocation>
</comment>
<feature type="transmembrane region" description="Helical" evidence="7">
    <location>
        <begin position="550"/>
        <end position="575"/>
    </location>
</feature>
<keyword evidence="10" id="KW-1185">Reference proteome</keyword>
<feature type="domain" description="Cadherin" evidence="8">
    <location>
        <begin position="197"/>
        <end position="301"/>
    </location>
</feature>
<evidence type="ECO:0000256" key="7">
    <source>
        <dbReference type="SAM" id="Phobius"/>
    </source>
</evidence>
<sequence>MSWGWRGGLCAGTKPRRPVDSRAWRSQGLGVRPYQWKQRERDTTFSPTVGKREKHTLEAGMAKMRRTWHALLFTALATFHLNTAGADQCPGGSNIFTELPENSPNGSFVANLTGFGDPQTTGGLQLCLSGPDAHWLYLEGKTIRLNVSREKALDREALNPPVLVVALFCSEDDLPTVEYRVMIQVLNENDHRPHFQGEPLITQNISELLPLHSVVFATQAQDGDGDSLIYSIDNTSPDAMHFQIDLPNSGRVILAQLLDFEAKRQLEVVIYAMEMSTREQYKCSITIHINVLDGDDQYPSFLPCRPLGPQDSHVCISPIYTANVTEGETWEGPLHFQPGAIYAEDGDHDLKAAVSYSILTGADGDRFHMDNTTGALTMQKEAPSSQLTSAFHLTVMAAQVNDPRKYAVSEVLVRILAANHYPPRFSLPHHTAFVSEGPDTAALLVTYGGQVLSLHAVDPDFPNGVNPKLWYKLLPESNHSQLFSVTKDGVLLARPNWLQAWETYFLQVIAQDEESGEVANTTVVVEVLPLGQSVPPDPSGVFSPPSVANWVVIVVSLILAVLLLGTGFGLSTWALRRWQWHQGSSKQTALAEEKHPKVVKDGKLGPSPGSFYFQNKGSNEPEALTGKGHRGKRAQDTEAMGPLLPTSRNKEPGSRVRTDIMSPLHNGRIPEPSMALGAEGPEEPSQTATENTGPMTGSEVMPHQGERTGEVHPEKSAGETEMGENRGLQGPIEEPRDVASSQDEIKFP</sequence>
<evidence type="ECO:0000256" key="1">
    <source>
        <dbReference type="ARBA" id="ARBA00004370"/>
    </source>
</evidence>
<keyword evidence="3 5" id="KW-0106">Calcium</keyword>
<dbReference type="PRINTS" id="PR00205">
    <property type="entry name" value="CADHERIN"/>
</dbReference>
<accession>A0A5F8GNB0</accession>
<keyword evidence="4 7" id="KW-0472">Membrane</keyword>
<evidence type="ECO:0000259" key="8">
    <source>
        <dbReference type="PROSITE" id="PS50268"/>
    </source>
</evidence>
<evidence type="ECO:0000256" key="4">
    <source>
        <dbReference type="ARBA" id="ARBA00023136"/>
    </source>
</evidence>
<evidence type="ECO:0000256" key="6">
    <source>
        <dbReference type="SAM" id="MobiDB-lite"/>
    </source>
</evidence>
<dbReference type="PROSITE" id="PS50268">
    <property type="entry name" value="CADHERIN_2"/>
    <property type="match status" value="3"/>
</dbReference>
<feature type="compositionally biased region" description="Basic and acidic residues" evidence="6">
    <location>
        <begin position="648"/>
        <end position="658"/>
    </location>
</feature>
<feature type="compositionally biased region" description="Basic and acidic residues" evidence="6">
    <location>
        <begin position="591"/>
        <end position="603"/>
    </location>
</feature>
<dbReference type="GO" id="GO:0016477">
    <property type="term" value="P:cell migration"/>
    <property type="evidence" value="ECO:0000318"/>
    <property type="project" value="GO_Central"/>
</dbReference>
<reference evidence="9 10" key="1">
    <citation type="journal article" date="2007" name="Nature">
        <title>Genome of the marsupial Monodelphis domestica reveals innovation in non-coding sequences.</title>
        <authorList>
            <person name="Mikkelsen T.S."/>
            <person name="Wakefield M.J."/>
            <person name="Aken B."/>
            <person name="Amemiya C.T."/>
            <person name="Chang J.L."/>
            <person name="Duke S."/>
            <person name="Garber M."/>
            <person name="Gentles A.J."/>
            <person name="Goodstadt L."/>
            <person name="Heger A."/>
            <person name="Jurka J."/>
            <person name="Kamal M."/>
            <person name="Mauceli E."/>
            <person name="Searle S.M."/>
            <person name="Sharpe T."/>
            <person name="Baker M.L."/>
            <person name="Batzer M.A."/>
            <person name="Benos P.V."/>
            <person name="Belov K."/>
            <person name="Clamp M."/>
            <person name="Cook A."/>
            <person name="Cuff J."/>
            <person name="Das R."/>
            <person name="Davidow L."/>
            <person name="Deakin J.E."/>
            <person name="Fazzari M.J."/>
            <person name="Glass J.L."/>
            <person name="Grabherr M."/>
            <person name="Greally J.M."/>
            <person name="Gu W."/>
            <person name="Hore T.A."/>
            <person name="Huttley G.A."/>
            <person name="Kleber M."/>
            <person name="Jirtle R.L."/>
            <person name="Koina E."/>
            <person name="Lee J.T."/>
            <person name="Mahony S."/>
            <person name="Marra M.A."/>
            <person name="Miller R.D."/>
            <person name="Nicholls R.D."/>
            <person name="Oda M."/>
            <person name="Papenfuss A.T."/>
            <person name="Parra Z.E."/>
            <person name="Pollock D.D."/>
            <person name="Ray D.A."/>
            <person name="Schein J.E."/>
            <person name="Speed T.P."/>
            <person name="Thompson K."/>
            <person name="VandeBerg J.L."/>
            <person name="Wade C.M."/>
            <person name="Walker J.A."/>
            <person name="Waters P.D."/>
            <person name="Webber C."/>
            <person name="Weidman J.R."/>
            <person name="Xie X."/>
            <person name="Zody M.C."/>
            <person name="Baldwin J."/>
            <person name="Abdouelleil A."/>
            <person name="Abdulkadir J."/>
            <person name="Abebe A."/>
            <person name="Abera B."/>
            <person name="Abreu J."/>
            <person name="Acer S.C."/>
            <person name="Aftuck L."/>
            <person name="Alexander A."/>
            <person name="An P."/>
            <person name="Anderson E."/>
            <person name="Anderson S."/>
            <person name="Arachi H."/>
            <person name="Azer M."/>
            <person name="Bachantsang P."/>
            <person name="Barry A."/>
            <person name="Bayul T."/>
            <person name="Berlin A."/>
            <person name="Bessette D."/>
            <person name="Bloom T."/>
            <person name="Bloom T."/>
            <person name="Boguslavskiy L."/>
            <person name="Bonnet C."/>
            <person name="Boukhgalter B."/>
            <person name="Bourzgui I."/>
            <person name="Brown A."/>
            <person name="Cahill P."/>
            <person name="Channer S."/>
            <person name="Cheshatsang Y."/>
            <person name="Chuda L."/>
            <person name="Citroen M."/>
            <person name="Collymore A."/>
            <person name="Cooke P."/>
            <person name="Costello M."/>
            <person name="D'Aco K."/>
            <person name="Daza R."/>
            <person name="De Haan G."/>
            <person name="DeGray S."/>
            <person name="DeMaso C."/>
            <person name="Dhargay N."/>
            <person name="Dooley K."/>
            <person name="Dooley E."/>
            <person name="Doricent M."/>
            <person name="Dorje P."/>
            <person name="Dorjee K."/>
            <person name="Dupes A."/>
            <person name="Elong R."/>
            <person name="Falk J."/>
            <person name="Farina A."/>
            <person name="Faro S."/>
            <person name="Ferguson D."/>
            <person name="Fisher S."/>
            <person name="Foley C.D."/>
            <person name="Franke A."/>
            <person name="Friedrich D."/>
            <person name="Gadbois L."/>
            <person name="Gearin G."/>
            <person name="Gearin C.R."/>
            <person name="Giannoukos G."/>
            <person name="Goode T."/>
            <person name="Graham J."/>
            <person name="Grandbois E."/>
            <person name="Grewal S."/>
            <person name="Gyaltsen K."/>
            <person name="Hafez N."/>
            <person name="Hagos B."/>
            <person name="Hall J."/>
            <person name="Henson C."/>
            <person name="Hollinger A."/>
            <person name="Honan T."/>
            <person name="Huard M.D."/>
            <person name="Hughes L."/>
            <person name="Hurhula B."/>
            <person name="Husby M.E."/>
            <person name="Kamat A."/>
            <person name="Kanga B."/>
            <person name="Kashin S."/>
            <person name="Khazanovich D."/>
            <person name="Kisner P."/>
            <person name="Lance K."/>
            <person name="Lara M."/>
            <person name="Lee W."/>
            <person name="Lennon N."/>
            <person name="Letendre F."/>
            <person name="LeVine R."/>
            <person name="Lipovsky A."/>
            <person name="Liu X."/>
            <person name="Liu J."/>
            <person name="Liu S."/>
            <person name="Lokyitsang T."/>
            <person name="Lokyitsang Y."/>
            <person name="Lubonja R."/>
            <person name="Lui A."/>
            <person name="MacDonald P."/>
            <person name="Magnisalis V."/>
            <person name="Maru K."/>
            <person name="Matthews C."/>
            <person name="McCusker W."/>
            <person name="McDonough S."/>
            <person name="Mehta T."/>
            <person name="Meldrim J."/>
            <person name="Meneus L."/>
            <person name="Mihai O."/>
            <person name="Mihalev A."/>
            <person name="Mihova T."/>
            <person name="Mittelman R."/>
            <person name="Mlenga V."/>
            <person name="Montmayeur A."/>
            <person name="Mulrain L."/>
            <person name="Navidi A."/>
            <person name="Naylor J."/>
            <person name="Negash T."/>
            <person name="Nguyen T."/>
            <person name="Nguyen N."/>
            <person name="Nicol R."/>
            <person name="Norbu C."/>
            <person name="Norbu N."/>
            <person name="Novod N."/>
            <person name="O'Neill B."/>
            <person name="Osman S."/>
            <person name="Markiewicz E."/>
            <person name="Oyono O.L."/>
            <person name="Patti C."/>
            <person name="Phunkhang P."/>
            <person name="Pierre F."/>
            <person name="Priest M."/>
            <person name="Raghuraman S."/>
            <person name="Rege F."/>
            <person name="Reyes R."/>
            <person name="Rise C."/>
            <person name="Rogov P."/>
            <person name="Ross K."/>
            <person name="Ryan E."/>
            <person name="Settipalli S."/>
            <person name="Shea T."/>
            <person name="Sherpa N."/>
            <person name="Shi L."/>
            <person name="Shih D."/>
            <person name="Sparrow T."/>
            <person name="Spaulding J."/>
            <person name="Stalker J."/>
            <person name="Stange-Thomann N."/>
            <person name="Stavropoulos S."/>
            <person name="Stone C."/>
            <person name="Strader C."/>
            <person name="Tesfaye S."/>
            <person name="Thomson T."/>
            <person name="Thoulutsang Y."/>
            <person name="Thoulutsang D."/>
            <person name="Topham K."/>
            <person name="Topping I."/>
            <person name="Tsamla T."/>
            <person name="Vassiliev H."/>
            <person name="Vo A."/>
            <person name="Wangchuk T."/>
            <person name="Wangdi T."/>
            <person name="Weiand M."/>
            <person name="Wilkinson J."/>
            <person name="Wilson A."/>
            <person name="Yadav S."/>
            <person name="Young G."/>
            <person name="Yu Q."/>
            <person name="Zembek L."/>
            <person name="Zhong D."/>
            <person name="Zimmer A."/>
            <person name="Zwirko Z."/>
            <person name="Jaffe D.B."/>
            <person name="Alvarez P."/>
            <person name="Brockman W."/>
            <person name="Butler J."/>
            <person name="Chin C."/>
            <person name="Gnerre S."/>
            <person name="MacCallum I."/>
            <person name="Graves J.A."/>
            <person name="Ponting C.P."/>
            <person name="Breen M."/>
            <person name="Samollow P.B."/>
            <person name="Lander E.S."/>
            <person name="Lindblad-Toh K."/>
        </authorList>
    </citation>
    <scope>NUCLEOTIDE SEQUENCE [LARGE SCALE GENOMIC DNA]</scope>
</reference>
<dbReference type="InterPro" id="IPR039808">
    <property type="entry name" value="Cadherin"/>
</dbReference>
<reference evidence="9" key="3">
    <citation type="submission" date="2025-09" db="UniProtKB">
        <authorList>
            <consortium name="Ensembl"/>
        </authorList>
    </citation>
    <scope>IDENTIFICATION</scope>
</reference>
<feature type="compositionally biased region" description="Basic and acidic residues" evidence="6">
    <location>
        <begin position="733"/>
        <end position="748"/>
    </location>
</feature>
<feature type="compositionally biased region" description="Polar residues" evidence="6">
    <location>
        <begin position="684"/>
        <end position="695"/>
    </location>
</feature>
<feature type="region of interest" description="Disordered" evidence="6">
    <location>
        <begin position="587"/>
        <end position="748"/>
    </location>
</feature>
<dbReference type="Proteomes" id="UP000002280">
    <property type="component" value="Chromosome 8"/>
</dbReference>
<proteinExistence type="predicted"/>
<evidence type="ECO:0000313" key="9">
    <source>
        <dbReference type="Ensembl" id="ENSMODP00000049168.1"/>
    </source>
</evidence>
<dbReference type="InterPro" id="IPR015919">
    <property type="entry name" value="Cadherin-like_sf"/>
</dbReference>
<dbReference type="PANTHER" id="PTHR24027">
    <property type="entry name" value="CADHERIN-23"/>
    <property type="match status" value="1"/>
</dbReference>
<feature type="compositionally biased region" description="Basic and acidic residues" evidence="6">
    <location>
        <begin position="704"/>
        <end position="718"/>
    </location>
</feature>
<evidence type="ECO:0000256" key="2">
    <source>
        <dbReference type="ARBA" id="ARBA00022737"/>
    </source>
</evidence>
<dbReference type="InterPro" id="IPR002126">
    <property type="entry name" value="Cadherin-like_dom"/>
</dbReference>
<dbReference type="GeneTree" id="ENSGT00940000165748"/>
<dbReference type="STRING" id="13616.ENSMODP00000049168"/>
<dbReference type="CDD" id="cd11304">
    <property type="entry name" value="Cadherin_repeat"/>
    <property type="match status" value="3"/>
</dbReference>
<feature type="domain" description="Cadherin" evidence="8">
    <location>
        <begin position="426"/>
        <end position="538"/>
    </location>
</feature>
<keyword evidence="7" id="KW-0812">Transmembrane</keyword>
<dbReference type="Gene3D" id="2.60.40.60">
    <property type="entry name" value="Cadherins"/>
    <property type="match status" value="4"/>
</dbReference>
<keyword evidence="7" id="KW-1133">Transmembrane helix</keyword>
<dbReference type="GO" id="GO:0044331">
    <property type="term" value="P:cell-cell adhesion mediated by cadherin"/>
    <property type="evidence" value="ECO:0000318"/>
    <property type="project" value="GO_Central"/>
</dbReference>
<dbReference type="PANTHER" id="PTHR24027:SF431">
    <property type="entry name" value="CADHERIN-RELATED FAMILY MEMBER 5-LIKE ISOFORM X1"/>
    <property type="match status" value="1"/>
</dbReference>
<dbReference type="AlphaFoldDB" id="A0A5F8GNB0"/>
<evidence type="ECO:0000256" key="5">
    <source>
        <dbReference type="PROSITE-ProRule" id="PRU00043"/>
    </source>
</evidence>
<dbReference type="GO" id="GO:0000902">
    <property type="term" value="P:cell morphogenesis"/>
    <property type="evidence" value="ECO:0000318"/>
    <property type="project" value="GO_Central"/>
</dbReference>
<evidence type="ECO:0000256" key="3">
    <source>
        <dbReference type="ARBA" id="ARBA00022837"/>
    </source>
</evidence>
<organism evidence="9 10">
    <name type="scientific">Monodelphis domestica</name>
    <name type="common">Gray short-tailed opossum</name>
    <dbReference type="NCBI Taxonomy" id="13616"/>
    <lineage>
        <taxon>Eukaryota</taxon>
        <taxon>Metazoa</taxon>
        <taxon>Chordata</taxon>
        <taxon>Craniata</taxon>
        <taxon>Vertebrata</taxon>
        <taxon>Euteleostomi</taxon>
        <taxon>Mammalia</taxon>
        <taxon>Metatheria</taxon>
        <taxon>Didelphimorphia</taxon>
        <taxon>Didelphidae</taxon>
        <taxon>Monodelphis</taxon>
    </lineage>
</organism>
<name>A0A5F8GNB0_MONDO</name>
<keyword evidence="2" id="KW-0677">Repeat</keyword>
<dbReference type="GO" id="GO:0016342">
    <property type="term" value="C:catenin complex"/>
    <property type="evidence" value="ECO:0000318"/>
    <property type="project" value="GO_Central"/>
</dbReference>
<dbReference type="GO" id="GO:0005912">
    <property type="term" value="C:adherens junction"/>
    <property type="evidence" value="ECO:0000318"/>
    <property type="project" value="GO_Central"/>
</dbReference>
<dbReference type="Bgee" id="ENSMODG00000031839">
    <property type="expression patterns" value="Expressed in cerebellum and 2 other cell types or tissues"/>
</dbReference>
<dbReference type="GO" id="GO:0007043">
    <property type="term" value="P:cell-cell junction assembly"/>
    <property type="evidence" value="ECO:0000318"/>
    <property type="project" value="GO_Central"/>
</dbReference>
<dbReference type="GO" id="GO:0008013">
    <property type="term" value="F:beta-catenin binding"/>
    <property type="evidence" value="ECO:0000318"/>
    <property type="project" value="GO_Central"/>
</dbReference>
<dbReference type="InParanoid" id="A0A5F8GNB0"/>
<protein>
    <recommendedName>
        <fullName evidence="8">Cadherin domain-containing protein</fullName>
    </recommendedName>
</protein>
<dbReference type="SMART" id="SM00112">
    <property type="entry name" value="CA"/>
    <property type="match status" value="3"/>
</dbReference>
<dbReference type="GO" id="GO:0007156">
    <property type="term" value="P:homophilic cell adhesion via plasma membrane adhesion molecules"/>
    <property type="evidence" value="ECO:0007669"/>
    <property type="project" value="InterPro"/>
</dbReference>
<evidence type="ECO:0000313" key="10">
    <source>
        <dbReference type="Proteomes" id="UP000002280"/>
    </source>
</evidence>
<dbReference type="FunCoup" id="A0A5F8GNB0">
    <property type="interactions" value="15"/>
</dbReference>
<dbReference type="GO" id="GO:0034332">
    <property type="term" value="P:adherens junction organization"/>
    <property type="evidence" value="ECO:0000318"/>
    <property type="project" value="GO_Central"/>
</dbReference>
<dbReference type="Ensembl" id="ENSMODT00000049375.2">
    <property type="protein sequence ID" value="ENSMODP00000049168.1"/>
    <property type="gene ID" value="ENSMODG00000031839.2"/>
</dbReference>
<dbReference type="GO" id="GO:0005509">
    <property type="term" value="F:calcium ion binding"/>
    <property type="evidence" value="ECO:0007669"/>
    <property type="project" value="UniProtKB-UniRule"/>
</dbReference>